<evidence type="ECO:0000256" key="4">
    <source>
        <dbReference type="ARBA" id="ARBA00022442"/>
    </source>
</evidence>
<comment type="subcellular location">
    <subcellularLocation>
        <location evidence="1">Secreted</location>
    </subcellularLocation>
</comment>
<dbReference type="GO" id="GO:0005886">
    <property type="term" value="C:plasma membrane"/>
    <property type="evidence" value="ECO:0007669"/>
    <property type="project" value="TreeGrafter"/>
</dbReference>
<gene>
    <name evidence="15" type="ORF">B5V51_11487</name>
</gene>
<dbReference type="PANTHER" id="PTHR11575:SF32">
    <property type="entry name" value="APYRASE-LIKE PROTEIN"/>
    <property type="match status" value="1"/>
</dbReference>
<evidence type="ECO:0000259" key="13">
    <source>
        <dbReference type="Pfam" id="PF00149"/>
    </source>
</evidence>
<proteinExistence type="inferred from homology"/>
<dbReference type="STRING" id="7102.A0A2A4JVW4"/>
<reference evidence="15" key="1">
    <citation type="submission" date="2017-09" db="EMBL/GenBank/DDBJ databases">
        <title>Contemporary evolution of a Lepidopteran species, Heliothis virescens, in response to modern agricultural practices.</title>
        <authorList>
            <person name="Fritz M.L."/>
            <person name="Deyonke A.M."/>
            <person name="Papanicolaou A."/>
            <person name="Micinski S."/>
            <person name="Westbrook J."/>
            <person name="Gould F."/>
        </authorList>
    </citation>
    <scope>NUCLEOTIDE SEQUENCE [LARGE SCALE GENOMIC DNA]</scope>
    <source>
        <strain evidence="15">HvINT-</strain>
        <tissue evidence="15">Whole body</tissue>
    </source>
</reference>
<evidence type="ECO:0000256" key="8">
    <source>
        <dbReference type="ARBA" id="ARBA00022729"/>
    </source>
</evidence>
<evidence type="ECO:0000256" key="9">
    <source>
        <dbReference type="ARBA" id="ARBA00022741"/>
    </source>
</evidence>
<dbReference type="GO" id="GO:0006196">
    <property type="term" value="P:AMP catabolic process"/>
    <property type="evidence" value="ECO:0007669"/>
    <property type="project" value="TreeGrafter"/>
</dbReference>
<dbReference type="PROSITE" id="PS00786">
    <property type="entry name" value="5_NUCLEOTIDASE_2"/>
    <property type="match status" value="2"/>
</dbReference>
<dbReference type="PRINTS" id="PR01607">
    <property type="entry name" value="APYRASEFAMLY"/>
</dbReference>
<dbReference type="GO" id="GO:0046872">
    <property type="term" value="F:metal ion binding"/>
    <property type="evidence" value="ECO:0007669"/>
    <property type="project" value="UniProtKB-KW"/>
</dbReference>
<dbReference type="GO" id="GO:0008253">
    <property type="term" value="F:5'-nucleotidase activity"/>
    <property type="evidence" value="ECO:0007669"/>
    <property type="project" value="TreeGrafter"/>
</dbReference>
<dbReference type="InterPro" id="IPR006179">
    <property type="entry name" value="5_nucleotidase/apyrase"/>
</dbReference>
<dbReference type="GO" id="GO:0004050">
    <property type="term" value="F:apyrase activity"/>
    <property type="evidence" value="ECO:0007669"/>
    <property type="project" value="UniProtKB-EC"/>
</dbReference>
<evidence type="ECO:0000256" key="2">
    <source>
        <dbReference type="ARBA" id="ARBA00006654"/>
    </source>
</evidence>
<keyword evidence="10" id="KW-0378">Hydrolase</keyword>
<dbReference type="InterPro" id="IPR036907">
    <property type="entry name" value="5'-Nucleotdase_C_sf"/>
</dbReference>
<comment type="caution">
    <text evidence="15">The sequence shown here is derived from an EMBL/GenBank/DDBJ whole genome shotgun (WGS) entry which is preliminary data.</text>
</comment>
<evidence type="ECO:0000256" key="5">
    <source>
        <dbReference type="ARBA" id="ARBA00022525"/>
    </source>
</evidence>
<sequence length="1084" mass="120227">MFRSLVLLFSLIVFSAETAFGYDLNILHYNDFHARFVETSPSGTTCNPLNSPCIGGFARLATLVRERLREEPNSLLLNGGDSFQGTIWYNLFRWDVTQDFMNMLPHDAHVLGNHEFDNGIDGIVPYLKNLDSKVVTANIIDDDEPSIQGLYEKSIIVERNGRRIGIIGVLISTTNILASTGRLRFTDEIEAVRQEAEKLNAQGVDIIIVLSHCGLDVDEEIARHAGPHVDIIVGGHSHTLLFNGDAPQESGFTPLGPYPVVVEQETRKVLIVQAAAHTQYLGEIKLTFDDEGHLVSWAGNPHYIGNDILQAPDVLEKINYYLPLIEERESEEIGIAMVDMSADCTCSECNLGNFICDAFMHAALSRAQGNSWNYAHFCVNNRGVIRAPIDRGVITFGSVILSTPFENNIEVFDLKGEHILEMLEYSVNGQPTPGRHMLQVAGLRATFDGARPVNSRVLNVTIRCIECDVPRYEPLQLDKYYKVVSQNFLGEGGDGFTVISENRKNVEVLGVDYDILLDYIRLQSPVFADNDGQVATDVLAKMHRLLSLFAYALALSVLSASGYELNILHYNDFHARFVETSPIGTICNPSAAPCIGGFARLATLVRERLRDEPESLLLNGGDSFQGTIWYNILRWNVTQDFMNMLPHDAHVLGNHEFDNGIEGVVPYLEYLDSKVVTANIIDDLEPSMQGKYEKSIIVEKNGRRVGIIGVIIATTDILASTGNLRFTDEVETVKEEAEKLNAQGVDIIIVLSHCGLDIDREIALHAGPHIDIIVGGHSHTLLFNGDVPENSGFIPLGPYPVVVEQATRKVLIVQAAAHTQYLGEIKLTFDDGGHLLHWTGNPHYIGNEIEQAPDVLEKINEYLPLVEELASQEIGESMVQLSANCACSECNLGSLICDAFMHSALQRAGSDRWNYAHFCVINQGGIRTDIDRGVVTYESVIQSTPFENNVEVFDLKGEHIMEMLEFSVANDPYLGARMLQVSGLQATFDGLRPVNSRVLNATVRCIQCDVPRYEPLQLDKYYKVVSQSFIGNGGDGFSMISDNRKNVEVLGVDYDVLMDYIRHQSPVFAETDGRMTISNPCTEN</sequence>
<dbReference type="GO" id="GO:0005576">
    <property type="term" value="C:extracellular region"/>
    <property type="evidence" value="ECO:0007669"/>
    <property type="project" value="UniProtKB-SubCell"/>
</dbReference>
<dbReference type="InterPro" id="IPR029052">
    <property type="entry name" value="Metallo-depent_PP-like"/>
</dbReference>
<keyword evidence="6" id="KW-0800">Toxin</keyword>
<feature type="domain" description="Calcineurin-like phosphoesterase" evidence="13">
    <location>
        <begin position="566"/>
        <end position="780"/>
    </location>
</feature>
<dbReference type="CDD" id="cd07409">
    <property type="entry name" value="MPP_CD73_N"/>
    <property type="match status" value="2"/>
</dbReference>
<dbReference type="InterPro" id="IPR006146">
    <property type="entry name" value="5'-Nucleotdase_CS"/>
</dbReference>
<evidence type="ECO:0000256" key="3">
    <source>
        <dbReference type="ARBA" id="ARBA00012148"/>
    </source>
</evidence>
<keyword evidence="11" id="KW-1199">Hemostasis impairing toxin</keyword>
<dbReference type="Gene3D" id="3.90.780.10">
    <property type="entry name" value="5'-Nucleotidase, C-terminal domain"/>
    <property type="match status" value="2"/>
</dbReference>
<feature type="domain" description="5'-Nucleotidase C-terminal" evidence="14">
    <location>
        <begin position="874"/>
        <end position="1041"/>
    </location>
</feature>
<evidence type="ECO:0000256" key="11">
    <source>
        <dbReference type="ARBA" id="ARBA00023240"/>
    </source>
</evidence>
<dbReference type="SUPFAM" id="SSF56300">
    <property type="entry name" value="Metallo-dependent phosphatases"/>
    <property type="match status" value="2"/>
</dbReference>
<evidence type="ECO:0000256" key="12">
    <source>
        <dbReference type="SAM" id="SignalP"/>
    </source>
</evidence>
<keyword evidence="7" id="KW-0479">Metal-binding</keyword>
<dbReference type="InterPro" id="IPR008334">
    <property type="entry name" value="5'-Nucleotdase_C"/>
</dbReference>
<evidence type="ECO:0000313" key="15">
    <source>
        <dbReference type="EMBL" id="PCG75530.1"/>
    </source>
</evidence>
<evidence type="ECO:0000259" key="14">
    <source>
        <dbReference type="Pfam" id="PF02872"/>
    </source>
</evidence>
<feature type="domain" description="Calcineurin-like phosphoesterase" evidence="13">
    <location>
        <begin position="25"/>
        <end position="239"/>
    </location>
</feature>
<dbReference type="GO" id="GO:0090729">
    <property type="term" value="F:toxin activity"/>
    <property type="evidence" value="ECO:0007669"/>
    <property type="project" value="UniProtKB-KW"/>
</dbReference>
<feature type="chain" id="PRO_5012878765" description="apyrase" evidence="12">
    <location>
        <begin position="22"/>
        <end position="1084"/>
    </location>
</feature>
<evidence type="ECO:0000256" key="7">
    <source>
        <dbReference type="ARBA" id="ARBA00022723"/>
    </source>
</evidence>
<dbReference type="FunFam" id="3.60.21.10:FF:000020">
    <property type="entry name" value="NT5E isoform 4"/>
    <property type="match status" value="2"/>
</dbReference>
<accession>A0A2A4JVW4</accession>
<comment type="similarity">
    <text evidence="2">Belongs to the 5'-nucleotidase family.</text>
</comment>
<dbReference type="FunFam" id="3.90.780.10:FF:000001">
    <property type="entry name" value="NT5E isoform 3"/>
    <property type="match status" value="2"/>
</dbReference>
<dbReference type="SUPFAM" id="SSF55816">
    <property type="entry name" value="5'-nucleotidase (syn. UDP-sugar hydrolase), C-terminal domain"/>
    <property type="match status" value="2"/>
</dbReference>
<dbReference type="Pfam" id="PF02872">
    <property type="entry name" value="5_nucleotid_C"/>
    <property type="match status" value="2"/>
</dbReference>
<dbReference type="GO" id="GO:0000166">
    <property type="term" value="F:nucleotide binding"/>
    <property type="evidence" value="ECO:0007669"/>
    <property type="project" value="UniProtKB-KW"/>
</dbReference>
<organism evidence="15">
    <name type="scientific">Heliothis virescens</name>
    <name type="common">Tobacco budworm moth</name>
    <dbReference type="NCBI Taxonomy" id="7102"/>
    <lineage>
        <taxon>Eukaryota</taxon>
        <taxon>Metazoa</taxon>
        <taxon>Ecdysozoa</taxon>
        <taxon>Arthropoda</taxon>
        <taxon>Hexapoda</taxon>
        <taxon>Insecta</taxon>
        <taxon>Pterygota</taxon>
        <taxon>Neoptera</taxon>
        <taxon>Endopterygota</taxon>
        <taxon>Lepidoptera</taxon>
        <taxon>Glossata</taxon>
        <taxon>Ditrysia</taxon>
        <taxon>Noctuoidea</taxon>
        <taxon>Noctuidae</taxon>
        <taxon>Heliothinae</taxon>
        <taxon>Heliothis</taxon>
    </lineage>
</organism>
<dbReference type="PANTHER" id="PTHR11575">
    <property type="entry name" value="5'-NUCLEOTIDASE-RELATED"/>
    <property type="match status" value="1"/>
</dbReference>
<keyword evidence="9" id="KW-0547">Nucleotide-binding</keyword>
<keyword evidence="8 12" id="KW-0732">Signal</keyword>
<dbReference type="EMBL" id="NWSH01000580">
    <property type="protein sequence ID" value="PCG75530.1"/>
    <property type="molecule type" value="Genomic_DNA"/>
</dbReference>
<keyword evidence="4" id="KW-1201">Platelet aggregation inhibiting toxin</keyword>
<feature type="signal peptide" evidence="12">
    <location>
        <begin position="1"/>
        <end position="21"/>
    </location>
</feature>
<evidence type="ECO:0000256" key="10">
    <source>
        <dbReference type="ARBA" id="ARBA00022801"/>
    </source>
</evidence>
<dbReference type="AlphaFoldDB" id="A0A2A4JVW4"/>
<dbReference type="EC" id="3.6.1.5" evidence="3"/>
<evidence type="ECO:0000256" key="6">
    <source>
        <dbReference type="ARBA" id="ARBA00022656"/>
    </source>
</evidence>
<evidence type="ECO:0000256" key="1">
    <source>
        <dbReference type="ARBA" id="ARBA00004613"/>
    </source>
</evidence>
<name>A0A2A4JVW4_HELVI</name>
<dbReference type="Pfam" id="PF00149">
    <property type="entry name" value="Metallophos"/>
    <property type="match status" value="2"/>
</dbReference>
<dbReference type="Gene3D" id="3.60.21.10">
    <property type="match status" value="2"/>
</dbReference>
<feature type="domain" description="5'-Nucleotidase C-terminal" evidence="14">
    <location>
        <begin position="339"/>
        <end position="500"/>
    </location>
</feature>
<protein>
    <recommendedName>
        <fullName evidence="3">apyrase</fullName>
        <ecNumber evidence="3">3.6.1.5</ecNumber>
    </recommendedName>
</protein>
<keyword evidence="5" id="KW-0964">Secreted</keyword>
<dbReference type="InterPro" id="IPR004843">
    <property type="entry name" value="Calcineurin-like_PHP"/>
</dbReference>